<dbReference type="AlphaFoldDB" id="A0A518DS15"/>
<name>A0A518DS15_9BACT</name>
<accession>A0A518DS15</accession>
<dbReference type="Gene3D" id="2.40.30.170">
    <property type="match status" value="1"/>
</dbReference>
<sequence length="469" mass="51067">MRTAHRLGLLYVTAAATCLTGCGWMSRESVQAARVEKSAIREFVDERGTTSLPTVYVISTPFAGRIQPILKEVGSPVSAGPQADPVAQMVPDDLREEKAEAQAAVDRLKASIVENQFMAVEQNLYQQALHYVDSMQEAVKAAARQTEASKRSYEYAESFFAETARLAKTDVRTDDDVQRADVERVAREVDYYKSNRYTQAAEAINAATRLLPAIVKSYIERKQLGTSVLEKQLAEAQARLRQAEIRETRAVMHSPIQGVVLEKMIENEQYLAAGTQLLKIGDLSQLEIVAEVLSQDVVQIHAGDPVEIYGPATGRNLGDGFQGVVKRVHPAGFTKLSSLGVEQQRVKVIVAFAAGELDRLFQERPLGVDYRVRVRIFTASKKNALTIPRTALFRGADGGWQVFAVCNGAAELTPVTVGLGNDDRVEITDGLQAGATVVLAPESSLVDGAAVEPKVRPETSPSLETPDAS</sequence>
<evidence type="ECO:0000256" key="1">
    <source>
        <dbReference type="SAM" id="MobiDB-lite"/>
    </source>
</evidence>
<protein>
    <submittedName>
        <fullName evidence="3">Macrolide export protein MacA</fullName>
    </submittedName>
</protein>
<organism evidence="3 4">
    <name type="scientific">Lignipirellula cremea</name>
    <dbReference type="NCBI Taxonomy" id="2528010"/>
    <lineage>
        <taxon>Bacteria</taxon>
        <taxon>Pseudomonadati</taxon>
        <taxon>Planctomycetota</taxon>
        <taxon>Planctomycetia</taxon>
        <taxon>Pirellulales</taxon>
        <taxon>Pirellulaceae</taxon>
        <taxon>Lignipirellula</taxon>
    </lineage>
</organism>
<dbReference type="OrthoDB" id="9791520at2"/>
<evidence type="ECO:0000313" key="4">
    <source>
        <dbReference type="Proteomes" id="UP000317648"/>
    </source>
</evidence>
<dbReference type="InterPro" id="IPR058637">
    <property type="entry name" value="YknX-like_C"/>
</dbReference>
<dbReference type="KEGG" id="lcre:Pla8534_24190"/>
<proteinExistence type="predicted"/>
<feature type="compositionally biased region" description="Polar residues" evidence="1">
    <location>
        <begin position="459"/>
        <end position="469"/>
    </location>
</feature>
<dbReference type="GO" id="GO:0015562">
    <property type="term" value="F:efflux transmembrane transporter activity"/>
    <property type="evidence" value="ECO:0007669"/>
    <property type="project" value="TreeGrafter"/>
</dbReference>
<reference evidence="3 4" key="1">
    <citation type="submission" date="2019-02" db="EMBL/GenBank/DDBJ databases">
        <title>Deep-cultivation of Planctomycetes and their phenomic and genomic characterization uncovers novel biology.</title>
        <authorList>
            <person name="Wiegand S."/>
            <person name="Jogler M."/>
            <person name="Boedeker C."/>
            <person name="Pinto D."/>
            <person name="Vollmers J."/>
            <person name="Rivas-Marin E."/>
            <person name="Kohn T."/>
            <person name="Peeters S.H."/>
            <person name="Heuer A."/>
            <person name="Rast P."/>
            <person name="Oberbeckmann S."/>
            <person name="Bunk B."/>
            <person name="Jeske O."/>
            <person name="Meyerdierks A."/>
            <person name="Storesund J.E."/>
            <person name="Kallscheuer N."/>
            <person name="Luecker S."/>
            <person name="Lage O.M."/>
            <person name="Pohl T."/>
            <person name="Merkel B.J."/>
            <person name="Hornburger P."/>
            <person name="Mueller R.-W."/>
            <person name="Bruemmer F."/>
            <person name="Labrenz M."/>
            <person name="Spormann A.M."/>
            <person name="Op den Camp H."/>
            <person name="Overmann J."/>
            <person name="Amann R."/>
            <person name="Jetten M.S.M."/>
            <person name="Mascher T."/>
            <person name="Medema M.H."/>
            <person name="Devos D.P."/>
            <person name="Kaster A.-K."/>
            <person name="Ovreas L."/>
            <person name="Rohde M."/>
            <person name="Galperin M.Y."/>
            <person name="Jogler C."/>
        </authorList>
    </citation>
    <scope>NUCLEOTIDE SEQUENCE [LARGE SCALE GENOMIC DNA]</scope>
    <source>
        <strain evidence="3 4">Pla85_3_4</strain>
    </source>
</reference>
<feature type="region of interest" description="Disordered" evidence="1">
    <location>
        <begin position="449"/>
        <end position="469"/>
    </location>
</feature>
<dbReference type="Gene3D" id="2.40.420.20">
    <property type="match status" value="1"/>
</dbReference>
<dbReference type="PANTHER" id="PTHR30469">
    <property type="entry name" value="MULTIDRUG RESISTANCE PROTEIN MDTA"/>
    <property type="match status" value="1"/>
</dbReference>
<feature type="domain" description="YknX-like C-terminal permuted SH3-like" evidence="2">
    <location>
        <begin position="384"/>
        <end position="452"/>
    </location>
</feature>
<dbReference type="GO" id="GO:1990281">
    <property type="term" value="C:efflux pump complex"/>
    <property type="evidence" value="ECO:0007669"/>
    <property type="project" value="TreeGrafter"/>
</dbReference>
<gene>
    <name evidence="3" type="primary">macA_3</name>
    <name evidence="3" type="ORF">Pla8534_24190</name>
</gene>
<dbReference type="PANTHER" id="PTHR30469:SF38">
    <property type="entry name" value="HLYD FAMILY SECRETION PROTEIN"/>
    <property type="match status" value="1"/>
</dbReference>
<evidence type="ECO:0000259" key="2">
    <source>
        <dbReference type="Pfam" id="PF25989"/>
    </source>
</evidence>
<evidence type="ECO:0000313" key="3">
    <source>
        <dbReference type="EMBL" id="QDU94626.1"/>
    </source>
</evidence>
<keyword evidence="4" id="KW-1185">Reference proteome</keyword>
<dbReference type="Pfam" id="PF25989">
    <property type="entry name" value="YknX_C"/>
    <property type="match status" value="1"/>
</dbReference>
<dbReference type="EMBL" id="CP036433">
    <property type="protein sequence ID" value="QDU94626.1"/>
    <property type="molecule type" value="Genomic_DNA"/>
</dbReference>
<dbReference type="RefSeq" id="WP_145053199.1">
    <property type="nucleotide sequence ID" value="NZ_CP036433.1"/>
</dbReference>
<dbReference type="Proteomes" id="UP000317648">
    <property type="component" value="Chromosome"/>
</dbReference>